<evidence type="ECO:0000256" key="5">
    <source>
        <dbReference type="ARBA" id="ARBA00022490"/>
    </source>
</evidence>
<comment type="function">
    <text evidence="9">Catalyzes the decomposition of L-selenocysteine to L-alanine and elemental selenium.</text>
</comment>
<dbReference type="InterPro" id="IPR016454">
    <property type="entry name" value="Cysteine_dSase"/>
</dbReference>
<keyword evidence="5" id="KW-0963">Cytoplasm</keyword>
<comment type="similarity">
    <text evidence="3">Belongs to the class-V pyridoxal-phosphate-dependent aminotransferase family.</text>
</comment>
<dbReference type="GO" id="GO:0016740">
    <property type="term" value="F:transferase activity"/>
    <property type="evidence" value="ECO:0007669"/>
    <property type="project" value="UniProtKB-KW"/>
</dbReference>
<dbReference type="PANTHER" id="PTHR11601">
    <property type="entry name" value="CYSTEINE DESULFURYLASE FAMILY MEMBER"/>
    <property type="match status" value="1"/>
</dbReference>
<dbReference type="PIRSF" id="PIRSF005572">
    <property type="entry name" value="NifS"/>
    <property type="match status" value="1"/>
</dbReference>
<dbReference type="InterPro" id="IPR000192">
    <property type="entry name" value="Aminotrans_V_dom"/>
</dbReference>
<dbReference type="Gene3D" id="3.90.1150.10">
    <property type="entry name" value="Aspartate Aminotransferase, domain 1"/>
    <property type="match status" value="1"/>
</dbReference>
<evidence type="ECO:0000256" key="7">
    <source>
        <dbReference type="ARBA" id="ARBA00022898"/>
    </source>
</evidence>
<keyword evidence="8" id="KW-0456">Lyase</keyword>
<dbReference type="Proteomes" id="UP000038045">
    <property type="component" value="Unplaced"/>
</dbReference>
<accession>A0A0N4ZFP0</accession>
<dbReference type="InterPro" id="IPR015424">
    <property type="entry name" value="PyrdxlP-dep_Trfase"/>
</dbReference>
<dbReference type="GO" id="GO:0005829">
    <property type="term" value="C:cytosol"/>
    <property type="evidence" value="ECO:0007669"/>
    <property type="project" value="UniProtKB-SubCell"/>
</dbReference>
<evidence type="ECO:0000256" key="1">
    <source>
        <dbReference type="ARBA" id="ARBA00001933"/>
    </source>
</evidence>
<dbReference type="WBParaSite" id="PTRK_0000657000.1">
    <property type="protein sequence ID" value="PTRK_0000657000.1"/>
    <property type="gene ID" value="PTRK_0000657000"/>
</dbReference>
<dbReference type="InterPro" id="IPR015422">
    <property type="entry name" value="PyrdxlP-dep_Trfase_small"/>
</dbReference>
<organism evidence="13 14">
    <name type="scientific">Parastrongyloides trichosuri</name>
    <name type="common">Possum-specific nematode worm</name>
    <dbReference type="NCBI Taxonomy" id="131310"/>
    <lineage>
        <taxon>Eukaryota</taxon>
        <taxon>Metazoa</taxon>
        <taxon>Ecdysozoa</taxon>
        <taxon>Nematoda</taxon>
        <taxon>Chromadorea</taxon>
        <taxon>Rhabditida</taxon>
        <taxon>Tylenchina</taxon>
        <taxon>Panagrolaimomorpha</taxon>
        <taxon>Strongyloidoidea</taxon>
        <taxon>Strongyloididae</taxon>
        <taxon>Parastrongyloides</taxon>
    </lineage>
</organism>
<feature type="domain" description="Aminotransferase class V" evidence="12">
    <location>
        <begin position="14"/>
        <end position="377"/>
    </location>
</feature>
<dbReference type="GO" id="GO:0009000">
    <property type="term" value="F:selenocysteine lyase activity"/>
    <property type="evidence" value="ECO:0007669"/>
    <property type="project" value="UniProtKB-EC"/>
</dbReference>
<evidence type="ECO:0000256" key="9">
    <source>
        <dbReference type="ARBA" id="ARBA00037407"/>
    </source>
</evidence>
<name>A0A0N4ZFP0_PARTI</name>
<evidence type="ECO:0000259" key="12">
    <source>
        <dbReference type="Pfam" id="PF00266"/>
    </source>
</evidence>
<evidence type="ECO:0000256" key="3">
    <source>
        <dbReference type="ARBA" id="ARBA00009236"/>
    </source>
</evidence>
<dbReference type="PANTHER" id="PTHR11601:SF62">
    <property type="entry name" value="SELENOCYSTEINE LYASE"/>
    <property type="match status" value="1"/>
</dbReference>
<protein>
    <recommendedName>
        <fullName evidence="11">Selenocysteine lyase</fullName>
        <ecNumber evidence="10">4.4.1.16</ecNumber>
    </recommendedName>
</protein>
<dbReference type="Gene3D" id="3.40.640.10">
    <property type="entry name" value="Type I PLP-dependent aspartate aminotransferase-like (Major domain)"/>
    <property type="match status" value="1"/>
</dbReference>
<keyword evidence="6" id="KW-0808">Transferase</keyword>
<comment type="subcellular location">
    <subcellularLocation>
        <location evidence="2">Cytoplasm</location>
        <location evidence="2">Cytosol</location>
    </subcellularLocation>
</comment>
<comment type="subunit">
    <text evidence="4">Homodimer.</text>
</comment>
<evidence type="ECO:0000313" key="14">
    <source>
        <dbReference type="WBParaSite" id="PTRK_0000657000.1"/>
    </source>
</evidence>
<keyword evidence="13" id="KW-1185">Reference proteome</keyword>
<evidence type="ECO:0000256" key="8">
    <source>
        <dbReference type="ARBA" id="ARBA00023239"/>
    </source>
</evidence>
<evidence type="ECO:0000256" key="6">
    <source>
        <dbReference type="ARBA" id="ARBA00022679"/>
    </source>
</evidence>
<evidence type="ECO:0000256" key="4">
    <source>
        <dbReference type="ARBA" id="ARBA00011738"/>
    </source>
</evidence>
<sequence length="391" mass="43360">MLHCNSNFGGNNPIYLDYNATTPLSDGVKAIIVETLEVWGNPSSDHLYGKLAKDIVDRSRRYVADMIDTTEDKVFFTSGGTEANTWIIWNTLFGDEGNIVASSVEHPSIKLTLEEYKEKKLIDVKYIKMNGGIIDLKDLEEKIDKKTKMVTVMLANNETGVIQPIKEMCEIVRKKEKEMGTKIIIHTDGAQIIGKCKVSINNLGVDCMTIVGHKFYAPKIGALVIAPNSDIKLNPMLVGGGQERNMRSGTENVPMIAGFGHGCLEVTQTIDNVNEHLLRLQKYFENKIYEALGDSITINFSPYDRIPNTSSVCFKRLKMPSTELLKVCRQFVASVGAACHSGNLDSCVMMACGMSERDAKRCVRFSFGKQTTFEELDVAIGNILENIPALV</sequence>
<dbReference type="Pfam" id="PF00266">
    <property type="entry name" value="Aminotran_5"/>
    <property type="match status" value="1"/>
</dbReference>
<reference evidence="14" key="1">
    <citation type="submission" date="2017-02" db="UniProtKB">
        <authorList>
            <consortium name="WormBaseParasite"/>
        </authorList>
    </citation>
    <scope>IDENTIFICATION</scope>
</reference>
<dbReference type="AlphaFoldDB" id="A0A0N4ZFP0"/>
<dbReference type="EC" id="4.4.1.16" evidence="10"/>
<dbReference type="STRING" id="131310.A0A0N4ZFP0"/>
<dbReference type="SUPFAM" id="SSF53383">
    <property type="entry name" value="PLP-dependent transferases"/>
    <property type="match status" value="1"/>
</dbReference>
<evidence type="ECO:0000256" key="2">
    <source>
        <dbReference type="ARBA" id="ARBA00004514"/>
    </source>
</evidence>
<dbReference type="InterPro" id="IPR015421">
    <property type="entry name" value="PyrdxlP-dep_Trfase_major"/>
</dbReference>
<evidence type="ECO:0000256" key="11">
    <source>
        <dbReference type="ARBA" id="ARBA00040554"/>
    </source>
</evidence>
<comment type="cofactor">
    <cofactor evidence="1">
        <name>pyridoxal 5'-phosphate</name>
        <dbReference type="ChEBI" id="CHEBI:597326"/>
    </cofactor>
</comment>
<dbReference type="Gene3D" id="1.10.260.50">
    <property type="match status" value="1"/>
</dbReference>
<proteinExistence type="inferred from homology"/>
<evidence type="ECO:0000256" key="10">
    <source>
        <dbReference type="ARBA" id="ARBA00039054"/>
    </source>
</evidence>
<keyword evidence="7" id="KW-0663">Pyridoxal phosphate</keyword>
<evidence type="ECO:0000313" key="13">
    <source>
        <dbReference type="Proteomes" id="UP000038045"/>
    </source>
</evidence>